<evidence type="ECO:0000256" key="1">
    <source>
        <dbReference type="SAM" id="MobiDB-lite"/>
    </source>
</evidence>
<dbReference type="GeneID" id="20643258"/>
<dbReference type="RefSeq" id="XP_009517660.1">
    <property type="nucleotide sequence ID" value="XM_009519365.1"/>
</dbReference>
<feature type="region of interest" description="Disordered" evidence="1">
    <location>
        <begin position="1"/>
        <end position="84"/>
    </location>
</feature>
<dbReference type="EMBL" id="JH159151">
    <property type="protein sequence ID" value="EGZ30385.1"/>
    <property type="molecule type" value="Genomic_DNA"/>
</dbReference>
<dbReference type="OMA" id="AIVEMFH"/>
<dbReference type="Proteomes" id="UP000002640">
    <property type="component" value="Unassembled WGS sequence"/>
</dbReference>
<feature type="compositionally biased region" description="Basic and acidic residues" evidence="1">
    <location>
        <begin position="1"/>
        <end position="36"/>
    </location>
</feature>
<dbReference type="AlphaFoldDB" id="G4YNI6"/>
<sequence>MEQEASEAKESTAVLQEEKDKETKKLKQKKEKDDKHKTRKTRRHFREEAKQVQAQAKNVPEAIEAKAEADKAELDRSDSATSSLSPSAIVEMFHLQDDEYSSSFSATTARHLVENETTGDFYQVKTRQRKQHPPSLSEHGSGRHRRSSLAKAQQKMRDGSTKSQGWAILLRDGEKTAVVMVLGIVAGMCWMDALNLRSGSISSSTNGTDRFLCAYSAGANRSRQNLFLLFKYPSPHTAAWESALEYRCQC</sequence>
<reference evidence="2 3" key="1">
    <citation type="journal article" date="2006" name="Science">
        <title>Phytophthora genome sequences uncover evolutionary origins and mechanisms of pathogenesis.</title>
        <authorList>
            <person name="Tyler B.M."/>
            <person name="Tripathy S."/>
            <person name="Zhang X."/>
            <person name="Dehal P."/>
            <person name="Jiang R.H."/>
            <person name="Aerts A."/>
            <person name="Arredondo F.D."/>
            <person name="Baxter L."/>
            <person name="Bensasson D."/>
            <person name="Beynon J.L."/>
            <person name="Chapman J."/>
            <person name="Damasceno C.M."/>
            <person name="Dorrance A.E."/>
            <person name="Dou D."/>
            <person name="Dickerman A.W."/>
            <person name="Dubchak I.L."/>
            <person name="Garbelotto M."/>
            <person name="Gijzen M."/>
            <person name="Gordon S.G."/>
            <person name="Govers F."/>
            <person name="Grunwald N.J."/>
            <person name="Huang W."/>
            <person name="Ivors K.L."/>
            <person name="Jones R.W."/>
            <person name="Kamoun S."/>
            <person name="Krampis K."/>
            <person name="Lamour K.H."/>
            <person name="Lee M.K."/>
            <person name="McDonald W.H."/>
            <person name="Medina M."/>
            <person name="Meijer H.J."/>
            <person name="Nordberg E.K."/>
            <person name="Maclean D.J."/>
            <person name="Ospina-Giraldo M.D."/>
            <person name="Morris P.F."/>
            <person name="Phuntumart V."/>
            <person name="Putnam N.H."/>
            <person name="Rash S."/>
            <person name="Rose J.K."/>
            <person name="Sakihama Y."/>
            <person name="Salamov A.A."/>
            <person name="Savidor A."/>
            <person name="Scheuring C.F."/>
            <person name="Smith B.M."/>
            <person name="Sobral B.W."/>
            <person name="Terry A."/>
            <person name="Torto-Alalibo T.A."/>
            <person name="Win J."/>
            <person name="Xu Z."/>
            <person name="Zhang H."/>
            <person name="Grigoriev I.V."/>
            <person name="Rokhsar D.S."/>
            <person name="Boore J.L."/>
        </authorList>
    </citation>
    <scope>NUCLEOTIDE SEQUENCE [LARGE SCALE GENOMIC DNA]</scope>
    <source>
        <strain evidence="2 3">P6497</strain>
    </source>
</reference>
<evidence type="ECO:0000313" key="3">
    <source>
        <dbReference type="Proteomes" id="UP000002640"/>
    </source>
</evidence>
<gene>
    <name evidence="2" type="ORF">PHYSODRAFT_310322</name>
</gene>
<evidence type="ECO:0000313" key="2">
    <source>
        <dbReference type="EMBL" id="EGZ30385.1"/>
    </source>
</evidence>
<name>G4YNI6_PHYSP</name>
<feature type="region of interest" description="Disordered" evidence="1">
    <location>
        <begin position="117"/>
        <end position="160"/>
    </location>
</feature>
<dbReference type="InParanoid" id="G4YNI6"/>
<dbReference type="KEGG" id="psoj:PHYSODRAFT_310322"/>
<protein>
    <submittedName>
        <fullName evidence="2">Uncharacterized protein</fullName>
    </submittedName>
</protein>
<feature type="compositionally biased region" description="Basic and acidic residues" evidence="1">
    <location>
        <begin position="63"/>
        <end position="78"/>
    </location>
</feature>
<organism evidence="2 3">
    <name type="scientific">Phytophthora sojae (strain P6497)</name>
    <name type="common">Soybean stem and root rot agent</name>
    <name type="synonym">Phytophthora megasperma f. sp. glycines</name>
    <dbReference type="NCBI Taxonomy" id="1094619"/>
    <lineage>
        <taxon>Eukaryota</taxon>
        <taxon>Sar</taxon>
        <taxon>Stramenopiles</taxon>
        <taxon>Oomycota</taxon>
        <taxon>Peronosporomycetes</taxon>
        <taxon>Peronosporales</taxon>
        <taxon>Peronosporaceae</taxon>
        <taxon>Phytophthora</taxon>
    </lineage>
</organism>
<proteinExistence type="predicted"/>
<keyword evidence="3" id="KW-1185">Reference proteome</keyword>
<accession>G4YNI6</accession>